<dbReference type="InterPro" id="IPR018108">
    <property type="entry name" value="MCP_transmembrane"/>
</dbReference>
<protein>
    <submittedName>
        <fullName evidence="9">Mitochondrial carrier superfamily protein</fullName>
    </submittedName>
</protein>
<dbReference type="SUPFAM" id="SSF103506">
    <property type="entry name" value="Mitochondrial carrier"/>
    <property type="match status" value="1"/>
</dbReference>
<keyword evidence="2 7" id="KW-0813">Transport</keyword>
<comment type="similarity">
    <text evidence="7">Belongs to the mitochondrial carrier (TC 2.A.29) family.</text>
</comment>
<dbReference type="InterPro" id="IPR023395">
    <property type="entry name" value="MCP_dom_sf"/>
</dbReference>
<name>A0A2C6KI91_9APIC</name>
<dbReference type="InterPro" id="IPR002067">
    <property type="entry name" value="MCP"/>
</dbReference>
<dbReference type="GO" id="GO:0055085">
    <property type="term" value="P:transmembrane transport"/>
    <property type="evidence" value="ECO:0007669"/>
    <property type="project" value="InterPro"/>
</dbReference>
<dbReference type="Proteomes" id="UP000221165">
    <property type="component" value="Unassembled WGS sequence"/>
</dbReference>
<evidence type="ECO:0000313" key="9">
    <source>
        <dbReference type="EMBL" id="PHJ16114.1"/>
    </source>
</evidence>
<dbReference type="Gene3D" id="1.50.40.10">
    <property type="entry name" value="Mitochondrial carrier domain"/>
    <property type="match status" value="1"/>
</dbReference>
<dbReference type="OrthoDB" id="270584at2759"/>
<keyword evidence="5 6" id="KW-0472">Membrane</keyword>
<comment type="caution">
    <text evidence="9">The sequence shown here is derived from an EMBL/GenBank/DDBJ whole genome shotgun (WGS) entry which is preliminary data.</text>
</comment>
<dbReference type="RefSeq" id="XP_067917845.1">
    <property type="nucleotide sequence ID" value="XM_068070179.1"/>
</dbReference>
<dbReference type="Pfam" id="PF00153">
    <property type="entry name" value="Mito_carr"/>
    <property type="match status" value="2"/>
</dbReference>
<feature type="repeat" description="Solcar" evidence="6">
    <location>
        <begin position="95"/>
        <end position="186"/>
    </location>
</feature>
<evidence type="ECO:0000256" key="8">
    <source>
        <dbReference type="SAM" id="MobiDB-lite"/>
    </source>
</evidence>
<dbReference type="VEuPathDB" id="ToxoDB:CSUI_010073"/>
<evidence type="ECO:0000256" key="2">
    <source>
        <dbReference type="ARBA" id="ARBA00022448"/>
    </source>
</evidence>
<dbReference type="PANTHER" id="PTHR24089">
    <property type="entry name" value="SOLUTE CARRIER FAMILY 25"/>
    <property type="match status" value="1"/>
</dbReference>
<evidence type="ECO:0000256" key="6">
    <source>
        <dbReference type="PROSITE-ProRule" id="PRU00282"/>
    </source>
</evidence>
<evidence type="ECO:0000256" key="1">
    <source>
        <dbReference type="ARBA" id="ARBA00004141"/>
    </source>
</evidence>
<dbReference type="AlphaFoldDB" id="A0A2C6KI91"/>
<reference evidence="9 10" key="1">
    <citation type="journal article" date="2017" name="Int. J. Parasitol.">
        <title>The genome of the protozoan parasite Cystoisospora suis and a reverse vaccinology approach to identify vaccine candidates.</title>
        <authorList>
            <person name="Palmieri N."/>
            <person name="Shrestha A."/>
            <person name="Ruttkowski B."/>
            <person name="Beck T."/>
            <person name="Vogl C."/>
            <person name="Tomley F."/>
            <person name="Blake D.P."/>
            <person name="Joachim A."/>
        </authorList>
    </citation>
    <scope>NUCLEOTIDE SEQUENCE [LARGE SCALE GENOMIC DNA]</scope>
    <source>
        <strain evidence="9 10">Wien I</strain>
    </source>
</reference>
<sequence>MVSFSLGHLKLERCGGTDTREETMRVKEEEMVVETEKNSVRNTPPTDSRRFSIDEEEKVNTNKETTETGKHQRAGETKKGDGIFLLYDTERKRSICALCHVLRGSIAGTAAKTVVYPLDRLKMHLQVKAAATGQTFRLSGAPHVVKELISQGGGLSALWKGNACAVVRAFPYTGLSFYTFDLYGSFLQSQAPLHPLLCRLIAGAAAGMTATVATYPLDVLNTRMAVTKHNLSYSQVKNRKTTYVLHIPLLSLFPRARLRCTYIYTYVRT</sequence>
<keyword evidence="4" id="KW-0677">Repeat</keyword>
<dbReference type="EMBL" id="MIGC01006623">
    <property type="protein sequence ID" value="PHJ16114.1"/>
    <property type="molecule type" value="Genomic_DNA"/>
</dbReference>
<evidence type="ECO:0000256" key="3">
    <source>
        <dbReference type="ARBA" id="ARBA00022692"/>
    </source>
</evidence>
<evidence type="ECO:0000313" key="10">
    <source>
        <dbReference type="Proteomes" id="UP000221165"/>
    </source>
</evidence>
<feature type="region of interest" description="Disordered" evidence="8">
    <location>
        <begin position="34"/>
        <end position="75"/>
    </location>
</feature>
<comment type="subcellular location">
    <subcellularLocation>
        <location evidence="1">Membrane</location>
        <topology evidence="1">Multi-pass membrane protein</topology>
    </subcellularLocation>
</comment>
<dbReference type="PRINTS" id="PR00926">
    <property type="entry name" value="MITOCARRIER"/>
</dbReference>
<dbReference type="GO" id="GO:0016020">
    <property type="term" value="C:membrane"/>
    <property type="evidence" value="ECO:0007669"/>
    <property type="project" value="UniProtKB-SubCell"/>
</dbReference>
<organism evidence="9 10">
    <name type="scientific">Cystoisospora suis</name>
    <dbReference type="NCBI Taxonomy" id="483139"/>
    <lineage>
        <taxon>Eukaryota</taxon>
        <taxon>Sar</taxon>
        <taxon>Alveolata</taxon>
        <taxon>Apicomplexa</taxon>
        <taxon>Conoidasida</taxon>
        <taxon>Coccidia</taxon>
        <taxon>Eucoccidiorida</taxon>
        <taxon>Eimeriorina</taxon>
        <taxon>Sarcocystidae</taxon>
        <taxon>Cystoisospora</taxon>
    </lineage>
</organism>
<evidence type="ECO:0000256" key="7">
    <source>
        <dbReference type="RuleBase" id="RU000488"/>
    </source>
</evidence>
<dbReference type="GeneID" id="94433390"/>
<dbReference type="PROSITE" id="PS50920">
    <property type="entry name" value="SOLCAR"/>
    <property type="match status" value="1"/>
</dbReference>
<evidence type="ECO:0000256" key="4">
    <source>
        <dbReference type="ARBA" id="ARBA00022737"/>
    </source>
</evidence>
<keyword evidence="3 6" id="KW-0812">Transmembrane</keyword>
<evidence type="ECO:0000256" key="5">
    <source>
        <dbReference type="ARBA" id="ARBA00023136"/>
    </source>
</evidence>
<proteinExistence type="inferred from homology"/>
<keyword evidence="10" id="KW-1185">Reference proteome</keyword>
<accession>A0A2C6KI91</accession>
<feature type="compositionally biased region" description="Basic and acidic residues" evidence="8">
    <location>
        <begin position="47"/>
        <end position="75"/>
    </location>
</feature>
<gene>
    <name evidence="9" type="ORF">CSUI_010073</name>
</gene>